<protein>
    <recommendedName>
        <fullName evidence="6 7">D,D-heptose 1,7-bisphosphate phosphatase</fullName>
        <ecNumber evidence="7">3.1.3.-</ecNumber>
    </recommendedName>
</protein>
<evidence type="ECO:0000313" key="8">
    <source>
        <dbReference type="EMBL" id="MFD2682145.1"/>
    </source>
</evidence>
<evidence type="ECO:0000256" key="4">
    <source>
        <dbReference type="ARBA" id="ARBA00022801"/>
    </source>
</evidence>
<evidence type="ECO:0000256" key="1">
    <source>
        <dbReference type="ARBA" id="ARBA00004496"/>
    </source>
</evidence>
<dbReference type="PANTHER" id="PTHR42891">
    <property type="entry name" value="D-GLYCERO-BETA-D-MANNO-HEPTOSE-1,7-BISPHOSPHATE 7-PHOSPHATASE"/>
    <property type="match status" value="1"/>
</dbReference>
<dbReference type="PIRSF" id="PIRSF004682">
    <property type="entry name" value="GmhB"/>
    <property type="match status" value="1"/>
</dbReference>
<dbReference type="CDD" id="cd07503">
    <property type="entry name" value="HAD_HisB-N"/>
    <property type="match status" value="1"/>
</dbReference>
<dbReference type="SUPFAM" id="SSF56784">
    <property type="entry name" value="HAD-like"/>
    <property type="match status" value="1"/>
</dbReference>
<evidence type="ECO:0000256" key="2">
    <source>
        <dbReference type="ARBA" id="ARBA00022490"/>
    </source>
</evidence>
<comment type="similarity">
    <text evidence="7">Belongs to the gmhB family.</text>
</comment>
<proteinExistence type="inferred from homology"/>
<comment type="subcellular location">
    <subcellularLocation>
        <location evidence="1 7">Cytoplasm</location>
    </subcellularLocation>
</comment>
<gene>
    <name evidence="8" type="ORF">ACFSUL_15505</name>
</gene>
<reference evidence="9" key="1">
    <citation type="journal article" date="2019" name="Int. J. Syst. Evol. Microbiol.">
        <title>The Global Catalogue of Microorganisms (GCM) 10K type strain sequencing project: providing services to taxonomists for standard genome sequencing and annotation.</title>
        <authorList>
            <consortium name="The Broad Institute Genomics Platform"/>
            <consortium name="The Broad Institute Genome Sequencing Center for Infectious Disease"/>
            <person name="Wu L."/>
            <person name="Ma J."/>
        </authorList>
    </citation>
    <scope>NUCLEOTIDE SEQUENCE [LARGE SCALE GENOMIC DNA]</scope>
    <source>
        <strain evidence="9">KCTC 3913</strain>
    </source>
</reference>
<dbReference type="InterPro" id="IPR006543">
    <property type="entry name" value="Histidinol-phos"/>
</dbReference>
<accession>A0ABW5RTX3</accession>
<comment type="caution">
    <text evidence="8">The sequence shown here is derived from an EMBL/GenBank/DDBJ whole genome shotgun (WGS) entry which is preliminary data.</text>
</comment>
<sequence length="178" mass="20071">MNKAVFLDRDGVINEVKTKRVKFVNHPDQFHFLEKVPEALKLLDQSGFKLFVVTNQGGVGLGYLSKQELGKIHDYMMNEIQRLTGVEIEEVACCIHKPHEGCTCRKPEPGMINDLAKKYAIDIAKSYMIGDRVMDIEAGKKAGCQTVLISNRPRVDFEVDFIYPSLYEAATFITKSGK</sequence>
<dbReference type="InterPro" id="IPR006549">
    <property type="entry name" value="HAD-SF_hydro_IIIA"/>
</dbReference>
<evidence type="ECO:0000313" key="9">
    <source>
        <dbReference type="Proteomes" id="UP001597506"/>
    </source>
</evidence>
<dbReference type="NCBIfam" id="TIGR01662">
    <property type="entry name" value="HAD-SF-IIIA"/>
    <property type="match status" value="1"/>
</dbReference>
<organism evidence="8 9">
    <name type="scientific">Bacillus seohaeanensis</name>
    <dbReference type="NCBI Taxonomy" id="284580"/>
    <lineage>
        <taxon>Bacteria</taxon>
        <taxon>Bacillati</taxon>
        <taxon>Bacillota</taxon>
        <taxon>Bacilli</taxon>
        <taxon>Bacillales</taxon>
        <taxon>Bacillaceae</taxon>
        <taxon>Bacillus</taxon>
    </lineage>
</organism>
<keyword evidence="3" id="KW-0479">Metal-binding</keyword>
<name>A0ABW5RTX3_9BACI</name>
<evidence type="ECO:0000256" key="3">
    <source>
        <dbReference type="ARBA" id="ARBA00022723"/>
    </source>
</evidence>
<dbReference type="Gene3D" id="3.40.50.1000">
    <property type="entry name" value="HAD superfamily/HAD-like"/>
    <property type="match status" value="1"/>
</dbReference>
<keyword evidence="5 7" id="KW-0119">Carbohydrate metabolism</keyword>
<dbReference type="RefSeq" id="WP_071412249.1">
    <property type="nucleotide sequence ID" value="NZ_JBHUMF010000031.1"/>
</dbReference>
<dbReference type="InterPro" id="IPR023214">
    <property type="entry name" value="HAD_sf"/>
</dbReference>
<evidence type="ECO:0000256" key="6">
    <source>
        <dbReference type="ARBA" id="ARBA00031828"/>
    </source>
</evidence>
<keyword evidence="4 7" id="KW-0378">Hydrolase</keyword>
<keyword evidence="2 7" id="KW-0963">Cytoplasm</keyword>
<evidence type="ECO:0000256" key="5">
    <source>
        <dbReference type="ARBA" id="ARBA00023277"/>
    </source>
</evidence>
<dbReference type="NCBIfam" id="TIGR01656">
    <property type="entry name" value="Histidinol-ppas"/>
    <property type="match status" value="1"/>
</dbReference>
<dbReference type="InterPro" id="IPR036412">
    <property type="entry name" value="HAD-like_sf"/>
</dbReference>
<dbReference type="Proteomes" id="UP001597506">
    <property type="component" value="Unassembled WGS sequence"/>
</dbReference>
<dbReference type="InterPro" id="IPR004446">
    <property type="entry name" value="Heptose_bisP_phosphatase"/>
</dbReference>
<dbReference type="EC" id="3.1.3.-" evidence="7"/>
<evidence type="ECO:0000256" key="7">
    <source>
        <dbReference type="PIRNR" id="PIRNR004682"/>
    </source>
</evidence>
<dbReference type="PANTHER" id="PTHR42891:SF1">
    <property type="entry name" value="D-GLYCERO-BETA-D-MANNO-HEPTOSE-1,7-BISPHOSPHATE 7-PHOSPHATASE"/>
    <property type="match status" value="1"/>
</dbReference>
<keyword evidence="9" id="KW-1185">Reference proteome</keyword>
<dbReference type="Pfam" id="PF13242">
    <property type="entry name" value="Hydrolase_like"/>
    <property type="match status" value="1"/>
</dbReference>
<dbReference type="EMBL" id="JBHUMF010000031">
    <property type="protein sequence ID" value="MFD2682145.1"/>
    <property type="molecule type" value="Genomic_DNA"/>
</dbReference>